<dbReference type="EMBL" id="JACGXP010000005">
    <property type="protein sequence ID" value="MBA8991739.1"/>
    <property type="molecule type" value="Genomic_DNA"/>
</dbReference>
<sequence length="174" mass="19321">MNDAIVSLPHAAELGAFVGNVPPHWSSLPHLDRGTGVIFEYGDIETSSRLESSGAGYVLVDRDRAHEEKAAEFTHLEDAERFVAIRGGRNRSAGRWFQDRATAPDDVDVRAEGGAYSFSWVDGAEEHEVRAFGVPEASTAYRLCWVRTLPFEQVIDVVTAQTPMDRLREHGLLR</sequence>
<organism evidence="1 2">
    <name type="scientific">Curtobacterium pusillum</name>
    <dbReference type="NCBI Taxonomy" id="69373"/>
    <lineage>
        <taxon>Bacteria</taxon>
        <taxon>Bacillati</taxon>
        <taxon>Actinomycetota</taxon>
        <taxon>Actinomycetes</taxon>
        <taxon>Micrococcales</taxon>
        <taxon>Microbacteriaceae</taxon>
        <taxon>Curtobacterium</taxon>
    </lineage>
</organism>
<evidence type="ECO:0000313" key="2">
    <source>
        <dbReference type="Proteomes" id="UP000590225"/>
    </source>
</evidence>
<reference evidence="1 2" key="1">
    <citation type="submission" date="2020-07" db="EMBL/GenBank/DDBJ databases">
        <title>Above-ground endophytic microbial communities from plants in different locations in the United States.</title>
        <authorList>
            <person name="Frank C."/>
        </authorList>
    </citation>
    <scope>NUCLEOTIDE SEQUENCE [LARGE SCALE GENOMIC DNA]</scope>
    <source>
        <strain evidence="1 2">WPL5_2</strain>
    </source>
</reference>
<dbReference type="RefSeq" id="WP_182516775.1">
    <property type="nucleotide sequence ID" value="NZ_JACGXP010000005.1"/>
</dbReference>
<name>A0AAW3T9H2_9MICO</name>
<dbReference type="Proteomes" id="UP000590225">
    <property type="component" value="Unassembled WGS sequence"/>
</dbReference>
<evidence type="ECO:0000313" key="1">
    <source>
        <dbReference type="EMBL" id="MBA8991739.1"/>
    </source>
</evidence>
<protein>
    <submittedName>
        <fullName evidence="1">Uncharacterized protein</fullName>
    </submittedName>
</protein>
<comment type="caution">
    <text evidence="1">The sequence shown here is derived from an EMBL/GenBank/DDBJ whole genome shotgun (WGS) entry which is preliminary data.</text>
</comment>
<proteinExistence type="predicted"/>
<accession>A0AAW3T9H2</accession>
<dbReference type="AlphaFoldDB" id="A0AAW3T9H2"/>
<gene>
    <name evidence="1" type="ORF">FHW23_003017</name>
</gene>